<dbReference type="RefSeq" id="WP_407992401.1">
    <property type="nucleotide sequence ID" value="NZ_AP035882.1"/>
</dbReference>
<evidence type="ECO:0000313" key="1">
    <source>
        <dbReference type="EMBL" id="BFP50010.1"/>
    </source>
</evidence>
<dbReference type="KEGG" id="kic:KCMC57_63780"/>
<reference evidence="1" key="1">
    <citation type="submission" date="2024-07" db="EMBL/GenBank/DDBJ databases">
        <title>Complete genome sequences of cellulolytic bacteria, Kitasatospora sp. CMC57 and Streptomyces sp. CMC78, isolated from Japanese agricultural soil.</title>
        <authorList>
            <person name="Hashimoto T."/>
            <person name="Ito M."/>
            <person name="Iwamoto M."/>
            <person name="Fukahori D."/>
            <person name="Shoda T."/>
            <person name="Sakoda M."/>
            <person name="Morohoshi T."/>
            <person name="Mitsuboshi M."/>
            <person name="Nishizawa T."/>
        </authorList>
    </citation>
    <scope>NUCLEOTIDE SEQUENCE</scope>
    <source>
        <strain evidence="1">CMC57</strain>
        <plasmid evidence="1">pCMC57_01</plasmid>
    </source>
</reference>
<keyword evidence="1" id="KW-0614">Plasmid</keyword>
<dbReference type="EMBL" id="AP035882">
    <property type="protein sequence ID" value="BFP50010.1"/>
    <property type="molecule type" value="Genomic_DNA"/>
</dbReference>
<sequence length="117" mass="12734">MHQVTQTILHDDAAGRTGNCLQEAIASALELPLGQVPHFAEHEDWDDRLAAFLRQHDRTVRHRPVGTPCALAIGVGPSARGVLHSVVLVDGAIAWDPHPSRAGLLRLVYILTLDRSP</sequence>
<proteinExistence type="predicted"/>
<geneLocation type="plasmid" evidence="1">
    <name>pCMC57_01</name>
</geneLocation>
<accession>A0AB33KB33</accession>
<dbReference type="AlphaFoldDB" id="A0AB33KB33"/>
<gene>
    <name evidence="1" type="ORF">KCMC57_63780</name>
</gene>
<protein>
    <submittedName>
        <fullName evidence="1">Uncharacterized protein</fullName>
    </submittedName>
</protein>
<name>A0AB33KB33_9ACTN</name>
<organism evidence="1">
    <name type="scientific">Kitasatospora sp. CMC57</name>
    <dbReference type="NCBI Taxonomy" id="3231513"/>
    <lineage>
        <taxon>Bacteria</taxon>
        <taxon>Bacillati</taxon>
        <taxon>Actinomycetota</taxon>
        <taxon>Actinomycetes</taxon>
        <taxon>Kitasatosporales</taxon>
        <taxon>Streptomycetaceae</taxon>
        <taxon>Kitasatospora</taxon>
    </lineage>
</organism>